<evidence type="ECO:0000313" key="5">
    <source>
        <dbReference type="EMBL" id="GBN46931.1"/>
    </source>
</evidence>
<keyword evidence="6" id="KW-1185">Reference proteome</keyword>
<evidence type="ECO:0000256" key="1">
    <source>
        <dbReference type="SAM" id="MobiDB-lite"/>
    </source>
</evidence>
<reference evidence="4 6" key="1">
    <citation type="journal article" date="2019" name="Sci. Rep.">
        <title>Orb-weaving spider Araneus ventricosus genome elucidates the spidroin gene catalogue.</title>
        <authorList>
            <person name="Kono N."/>
            <person name="Nakamura H."/>
            <person name="Ohtoshi R."/>
            <person name="Moran D.A.P."/>
            <person name="Shinohara A."/>
            <person name="Yoshida Y."/>
            <person name="Fujiwara M."/>
            <person name="Mori M."/>
            <person name="Tomita M."/>
            <person name="Arakawa K."/>
        </authorList>
    </citation>
    <scope>NUCLEOTIDE SEQUENCE [LARGE SCALE GENOMIC DNA]</scope>
</reference>
<evidence type="ECO:0000313" key="6">
    <source>
        <dbReference type="Proteomes" id="UP000499080"/>
    </source>
</evidence>
<dbReference type="AlphaFoldDB" id="A0A4Y2P616"/>
<dbReference type="EMBL" id="BGPR01291443">
    <property type="protein sequence ID" value="GBN46854.1"/>
    <property type="molecule type" value="Genomic_DNA"/>
</dbReference>
<accession>A0A4Y2P616</accession>
<proteinExistence type="predicted"/>
<evidence type="ECO:0000313" key="4">
    <source>
        <dbReference type="EMBL" id="GBN46854.1"/>
    </source>
</evidence>
<dbReference type="EMBL" id="BGPR01291480">
    <property type="protein sequence ID" value="GBN46931.1"/>
    <property type="molecule type" value="Genomic_DNA"/>
</dbReference>
<dbReference type="EMBL" id="BGPR01291417">
    <property type="protein sequence ID" value="GBN46818.1"/>
    <property type="molecule type" value="Genomic_DNA"/>
</dbReference>
<dbReference type="Proteomes" id="UP000499080">
    <property type="component" value="Unassembled WGS sequence"/>
</dbReference>
<sequence>ENVTSYGIRTAVNSYKFKRWQTTLHKHLINSHDQGRIINPLTPRTAVTAHASPILVGRISAGCRSEWGEKAVGGVVIKGPLWVEIGDERPAFHISHQPEEKMKRDGQIHFTDQLVNKLRSGESRGEGYRATAPPDPSQNS</sequence>
<comment type="caution">
    <text evidence="4">The sequence shown here is derived from an EMBL/GenBank/DDBJ whole genome shotgun (WGS) entry which is preliminary data.</text>
</comment>
<organism evidence="4 6">
    <name type="scientific">Araneus ventricosus</name>
    <name type="common">Orbweaver spider</name>
    <name type="synonym">Epeira ventricosa</name>
    <dbReference type="NCBI Taxonomy" id="182803"/>
    <lineage>
        <taxon>Eukaryota</taxon>
        <taxon>Metazoa</taxon>
        <taxon>Ecdysozoa</taxon>
        <taxon>Arthropoda</taxon>
        <taxon>Chelicerata</taxon>
        <taxon>Arachnida</taxon>
        <taxon>Araneae</taxon>
        <taxon>Araneomorphae</taxon>
        <taxon>Entelegynae</taxon>
        <taxon>Araneoidea</taxon>
        <taxon>Araneidae</taxon>
        <taxon>Araneus</taxon>
    </lineage>
</organism>
<evidence type="ECO:0000313" key="2">
    <source>
        <dbReference type="EMBL" id="GBN46796.1"/>
    </source>
</evidence>
<feature type="region of interest" description="Disordered" evidence="1">
    <location>
        <begin position="119"/>
        <end position="140"/>
    </location>
</feature>
<evidence type="ECO:0000313" key="3">
    <source>
        <dbReference type="EMBL" id="GBN46818.1"/>
    </source>
</evidence>
<protein>
    <submittedName>
        <fullName evidence="4">Uncharacterized protein</fullName>
    </submittedName>
</protein>
<name>A0A4Y2P616_ARAVE</name>
<dbReference type="EMBL" id="BGPR01291402">
    <property type="protein sequence ID" value="GBN46796.1"/>
    <property type="molecule type" value="Genomic_DNA"/>
</dbReference>
<gene>
    <name evidence="5" type="ORF">AVEN_163416_1</name>
    <name evidence="3" type="ORF">AVEN_26945_1</name>
    <name evidence="2" type="ORF">AVEN_271196_1</name>
    <name evidence="4" type="ORF">AVEN_74490_1</name>
</gene>
<feature type="non-terminal residue" evidence="4">
    <location>
        <position position="1"/>
    </location>
</feature>